<evidence type="ECO:0000313" key="9">
    <source>
        <dbReference type="Proteomes" id="UP001619887"/>
    </source>
</evidence>
<proteinExistence type="inferred from homology"/>
<organism evidence="8 9">
    <name type="scientific">Pagothenia borchgrevinki</name>
    <name type="common">Bald rockcod</name>
    <name type="synonym">Trematomus borchgrevinki</name>
    <dbReference type="NCBI Taxonomy" id="8213"/>
    <lineage>
        <taxon>Eukaryota</taxon>
        <taxon>Metazoa</taxon>
        <taxon>Chordata</taxon>
        <taxon>Craniata</taxon>
        <taxon>Vertebrata</taxon>
        <taxon>Euteleostomi</taxon>
        <taxon>Actinopterygii</taxon>
        <taxon>Neopterygii</taxon>
        <taxon>Teleostei</taxon>
        <taxon>Neoteleostei</taxon>
        <taxon>Acanthomorphata</taxon>
        <taxon>Eupercaria</taxon>
        <taxon>Perciformes</taxon>
        <taxon>Notothenioidei</taxon>
        <taxon>Nototheniidae</taxon>
        <taxon>Pagothenia</taxon>
    </lineage>
</organism>
<keyword evidence="9" id="KW-1185">Reference proteome</keyword>
<comment type="similarity">
    <text evidence="2">Belongs to the apolipoprotein C1 family.</text>
</comment>
<name>A0ABD2H1E8_PAGBO</name>
<evidence type="ECO:0000256" key="2">
    <source>
        <dbReference type="ARBA" id="ARBA00009204"/>
    </source>
</evidence>
<feature type="signal peptide" evidence="7">
    <location>
        <begin position="1"/>
        <end position="20"/>
    </location>
</feature>
<dbReference type="GO" id="GO:0006869">
    <property type="term" value="P:lipid transport"/>
    <property type="evidence" value="ECO:0007669"/>
    <property type="project" value="UniProtKB-KW"/>
</dbReference>
<gene>
    <name evidence="8" type="ORF">OYC64_014381</name>
</gene>
<protein>
    <recommendedName>
        <fullName evidence="10">Apolipoprotein C-I</fullName>
    </recommendedName>
</protein>
<dbReference type="Proteomes" id="UP001619887">
    <property type="component" value="Unassembled WGS sequence"/>
</dbReference>
<accession>A0ABD2H1E8</accession>
<dbReference type="PANTHER" id="PTHR16565">
    <property type="entry name" value="APOLIPOPROTEIN C-I"/>
    <property type="match status" value="1"/>
</dbReference>
<keyword evidence="4" id="KW-0964">Secreted</keyword>
<reference evidence="8 9" key="2">
    <citation type="journal article" date="2024" name="G3 (Bethesda)">
        <title>The genome of the cryopelagic Antarctic bald notothen, Trematomus borchgrevinki.</title>
        <authorList>
            <person name="Rayamajhi N."/>
            <person name="Rivera-Colon A.G."/>
            <person name="Minhas B.F."/>
            <person name="Cheng C.C."/>
            <person name="Catchen J.M."/>
        </authorList>
    </citation>
    <scope>NUCLEOTIDE SEQUENCE [LARGE SCALE GENOMIC DNA]</scope>
    <source>
        <strain evidence="8">AGRC-2024</strain>
    </source>
</reference>
<reference evidence="8 9" key="1">
    <citation type="journal article" date="2022" name="G3 (Bethesda)">
        <title>Evaluating Illumina-, Nanopore-, and PacBio-based genome assembly strategies with the bald notothen, Trematomus borchgrevinki.</title>
        <authorList>
            <person name="Rayamajhi N."/>
            <person name="Cheng C.C."/>
            <person name="Catchen J.M."/>
        </authorList>
    </citation>
    <scope>NUCLEOTIDE SEQUENCE [LARGE SCALE GENOMIC DNA]</scope>
    <source>
        <strain evidence="8">AGRC-2024</strain>
    </source>
</reference>
<keyword evidence="3" id="KW-0813">Transport</keyword>
<evidence type="ECO:0000256" key="5">
    <source>
        <dbReference type="ARBA" id="ARBA00022729"/>
    </source>
</evidence>
<dbReference type="AlphaFoldDB" id="A0ABD2H1E8"/>
<dbReference type="GO" id="GO:0005576">
    <property type="term" value="C:extracellular region"/>
    <property type="evidence" value="ECO:0007669"/>
    <property type="project" value="UniProtKB-SubCell"/>
</dbReference>
<sequence length="79" mass="8607">MRLYLVVAMLVLALAAFTQAQEAEAEAAASGIGEMGKNLADKAQATLEVIRTSDIVTNSQTWLEQQLEKVKQKISEITQ</sequence>
<comment type="subcellular location">
    <subcellularLocation>
        <location evidence="1">Secreted</location>
    </subcellularLocation>
</comment>
<dbReference type="InterPro" id="IPR006781">
    <property type="entry name" value="ApoC-I"/>
</dbReference>
<evidence type="ECO:0000256" key="1">
    <source>
        <dbReference type="ARBA" id="ARBA00004613"/>
    </source>
</evidence>
<keyword evidence="5 7" id="KW-0732">Signal</keyword>
<evidence type="ECO:0000256" key="6">
    <source>
        <dbReference type="ARBA" id="ARBA00023055"/>
    </source>
</evidence>
<dbReference type="PANTHER" id="PTHR16565:SF2">
    <property type="entry name" value="APOLIPOPROTEIN C-I"/>
    <property type="match status" value="1"/>
</dbReference>
<evidence type="ECO:0008006" key="10">
    <source>
        <dbReference type="Google" id="ProtNLM"/>
    </source>
</evidence>
<evidence type="ECO:0000313" key="8">
    <source>
        <dbReference type="EMBL" id="KAL3059768.1"/>
    </source>
</evidence>
<keyword evidence="6" id="KW-0445">Lipid transport</keyword>
<dbReference type="InterPro" id="IPR043081">
    <property type="entry name" value="ApoC-1_sf"/>
</dbReference>
<evidence type="ECO:0000256" key="3">
    <source>
        <dbReference type="ARBA" id="ARBA00022448"/>
    </source>
</evidence>
<evidence type="ECO:0000256" key="4">
    <source>
        <dbReference type="ARBA" id="ARBA00022525"/>
    </source>
</evidence>
<comment type="caution">
    <text evidence="8">The sequence shown here is derived from an EMBL/GenBank/DDBJ whole genome shotgun (WGS) entry which is preliminary data.</text>
</comment>
<evidence type="ECO:0000256" key="7">
    <source>
        <dbReference type="SAM" id="SignalP"/>
    </source>
</evidence>
<feature type="chain" id="PRO_5044868097" description="Apolipoprotein C-I" evidence="7">
    <location>
        <begin position="21"/>
        <end position="79"/>
    </location>
</feature>
<dbReference type="EMBL" id="JBIYXZ010002073">
    <property type="protein sequence ID" value="KAL3059768.1"/>
    <property type="molecule type" value="Genomic_DNA"/>
</dbReference>
<dbReference type="Pfam" id="PF04691">
    <property type="entry name" value="ApoC-I"/>
    <property type="match status" value="1"/>
</dbReference>
<dbReference type="Gene3D" id="4.10.260.30">
    <property type="entry name" value="Apolipoprotein C-I"/>
    <property type="match status" value="1"/>
</dbReference>